<proteinExistence type="predicted"/>
<accession>A0A6J5RI44</accession>
<organism evidence="1">
    <name type="scientific">uncultured Caudovirales phage</name>
    <dbReference type="NCBI Taxonomy" id="2100421"/>
    <lineage>
        <taxon>Viruses</taxon>
        <taxon>Duplodnaviria</taxon>
        <taxon>Heunggongvirae</taxon>
        <taxon>Uroviricota</taxon>
        <taxon>Caudoviricetes</taxon>
        <taxon>Peduoviridae</taxon>
        <taxon>Maltschvirus</taxon>
        <taxon>Maltschvirus maltsch</taxon>
    </lineage>
</organism>
<evidence type="ECO:0000313" key="1">
    <source>
        <dbReference type="EMBL" id="CAB4197160.1"/>
    </source>
</evidence>
<reference evidence="1" key="1">
    <citation type="submission" date="2020-05" db="EMBL/GenBank/DDBJ databases">
        <authorList>
            <person name="Chiriac C."/>
            <person name="Salcher M."/>
            <person name="Ghai R."/>
            <person name="Kavagutti S V."/>
        </authorList>
    </citation>
    <scope>NUCLEOTIDE SEQUENCE</scope>
</reference>
<sequence>MADADVTITAGSGTKIDTRTVGAGTDEHRQVVVIGDPSTAANVALVDATFGLDVDVTRIVPGVGPTHLGKQEDQAHVDGDTGVLMLGVRNHNTGSTADGNYSAISVDSTGNMNTLARRDLQRIAVTVAGTSITAYASGDQVGTLCTLANAARLSGGTGVIVGVSLQGYNDQMGSWDVIFFDNPSVTLAADNAVFNIATDADILESVAIVPLAGSYDLGANRVAQAYNLAVPYLCSGGTSLYAALLTRGGFTNASGEVLQLVVYVERN</sequence>
<dbReference type="EMBL" id="LR797253">
    <property type="protein sequence ID" value="CAB4197160.1"/>
    <property type="molecule type" value="Genomic_DNA"/>
</dbReference>
<protein>
    <submittedName>
        <fullName evidence="1">Uncharacterized protein</fullName>
    </submittedName>
</protein>
<gene>
    <name evidence="1" type="ORF">UFOVP1304_34</name>
</gene>
<name>A0A6J5RI44_9CAUD</name>